<feature type="domain" description="Response regulatory" evidence="4">
    <location>
        <begin position="3"/>
        <end position="118"/>
    </location>
</feature>
<evidence type="ECO:0000259" key="4">
    <source>
        <dbReference type="PROSITE" id="PS50110"/>
    </source>
</evidence>
<reference evidence="5 6" key="1">
    <citation type="submission" date="2021-05" db="EMBL/GenBank/DDBJ databases">
        <authorList>
            <person name="Zhang Z.D."/>
            <person name="Osman G."/>
        </authorList>
    </citation>
    <scope>NUCLEOTIDE SEQUENCE [LARGE SCALE GENOMIC DNA]</scope>
    <source>
        <strain evidence="5 6">KCTC 32217</strain>
    </source>
</reference>
<evidence type="ECO:0000256" key="1">
    <source>
        <dbReference type="ARBA" id="ARBA00022553"/>
    </source>
</evidence>
<evidence type="ECO:0000313" key="6">
    <source>
        <dbReference type="Proteomes" id="UP001319104"/>
    </source>
</evidence>
<dbReference type="InterPro" id="IPR050595">
    <property type="entry name" value="Bact_response_regulator"/>
</dbReference>
<dbReference type="PANTHER" id="PTHR44591">
    <property type="entry name" value="STRESS RESPONSE REGULATOR PROTEIN 1"/>
    <property type="match status" value="1"/>
</dbReference>
<dbReference type="InterPro" id="IPR011006">
    <property type="entry name" value="CheY-like_superfamily"/>
</dbReference>
<sequence length="119" mass="13591">MKRILIVEDDPLTLKITENKLKKEGYQVYISKDGKDGIEKLHTLKPDLVITDLMMPYKSGMEITYYVKKNFPGVPVIVFSALGEEEKTVVDTFNVGANDFISKPFNLNELALRVKRLIK</sequence>
<keyword evidence="6" id="KW-1185">Reference proteome</keyword>
<dbReference type="Pfam" id="PF00072">
    <property type="entry name" value="Response_reg"/>
    <property type="match status" value="1"/>
</dbReference>
<feature type="modified residue" description="4-aspartylphosphate" evidence="3">
    <location>
        <position position="52"/>
    </location>
</feature>
<dbReference type="RefSeq" id="WP_213945469.1">
    <property type="nucleotide sequence ID" value="NZ_JAHBGI010000002.1"/>
</dbReference>
<comment type="caution">
    <text evidence="5">The sequence shown here is derived from an EMBL/GenBank/DDBJ whole genome shotgun (WGS) entry which is preliminary data.</text>
</comment>
<dbReference type="GO" id="GO:0000160">
    <property type="term" value="P:phosphorelay signal transduction system"/>
    <property type="evidence" value="ECO:0007669"/>
    <property type="project" value="UniProtKB-KW"/>
</dbReference>
<dbReference type="PANTHER" id="PTHR44591:SF14">
    <property type="entry name" value="PROTEIN PILG"/>
    <property type="match status" value="1"/>
</dbReference>
<evidence type="ECO:0000256" key="3">
    <source>
        <dbReference type="PROSITE-ProRule" id="PRU00169"/>
    </source>
</evidence>
<dbReference type="EMBL" id="JAHCMY010000005">
    <property type="protein sequence ID" value="MBS9524623.1"/>
    <property type="molecule type" value="Genomic_DNA"/>
</dbReference>
<dbReference type="Proteomes" id="UP001319104">
    <property type="component" value="Unassembled WGS sequence"/>
</dbReference>
<organism evidence="5 6">
    <name type="scientific">Litoribacter ruber</name>
    <dbReference type="NCBI Taxonomy" id="702568"/>
    <lineage>
        <taxon>Bacteria</taxon>
        <taxon>Pseudomonadati</taxon>
        <taxon>Bacteroidota</taxon>
        <taxon>Cytophagia</taxon>
        <taxon>Cytophagales</taxon>
        <taxon>Cyclobacteriaceae</taxon>
        <taxon>Litoribacter</taxon>
    </lineage>
</organism>
<accession>A0AAP2CH34</accession>
<dbReference type="Gene3D" id="3.40.50.2300">
    <property type="match status" value="1"/>
</dbReference>
<dbReference type="SMART" id="SM00448">
    <property type="entry name" value="REC"/>
    <property type="match status" value="1"/>
</dbReference>
<dbReference type="CDD" id="cd17574">
    <property type="entry name" value="REC_OmpR"/>
    <property type="match status" value="1"/>
</dbReference>
<keyword evidence="2" id="KW-0902">Two-component regulatory system</keyword>
<dbReference type="PROSITE" id="PS50110">
    <property type="entry name" value="RESPONSE_REGULATORY"/>
    <property type="match status" value="1"/>
</dbReference>
<keyword evidence="1 3" id="KW-0597">Phosphoprotein</keyword>
<dbReference type="SUPFAM" id="SSF52172">
    <property type="entry name" value="CheY-like"/>
    <property type="match status" value="1"/>
</dbReference>
<name>A0AAP2CH34_9BACT</name>
<dbReference type="AlphaFoldDB" id="A0AAP2CH34"/>
<evidence type="ECO:0000256" key="2">
    <source>
        <dbReference type="ARBA" id="ARBA00023012"/>
    </source>
</evidence>
<dbReference type="InterPro" id="IPR001789">
    <property type="entry name" value="Sig_transdc_resp-reg_receiver"/>
</dbReference>
<evidence type="ECO:0000313" key="5">
    <source>
        <dbReference type="EMBL" id="MBS9524623.1"/>
    </source>
</evidence>
<protein>
    <submittedName>
        <fullName evidence="5">Response regulator</fullName>
    </submittedName>
</protein>
<gene>
    <name evidence="5" type="ORF">KI659_11435</name>
</gene>
<proteinExistence type="predicted"/>